<dbReference type="SMART" id="SM00893">
    <property type="entry name" value="ETF"/>
    <property type="match status" value="1"/>
</dbReference>
<protein>
    <submittedName>
        <fullName evidence="5">Electron transfer flavoprotein, alpha subunit</fullName>
    </submittedName>
</protein>
<gene>
    <name evidence="5" type="ORF">MetMK1DRAFT_00018460</name>
</gene>
<dbReference type="AlphaFoldDB" id="H2C5M3"/>
<dbReference type="Gene3D" id="3.40.50.620">
    <property type="entry name" value="HUPs"/>
    <property type="match status" value="1"/>
</dbReference>
<dbReference type="SUPFAM" id="SSF52402">
    <property type="entry name" value="Adenine nucleotide alpha hydrolases-like"/>
    <property type="match status" value="1"/>
</dbReference>
<dbReference type="PANTHER" id="PTHR43153:SF11">
    <property type="entry name" value="ELECTRON TRANSFER FLAVOPROTEIN, SUBUNIT ALPHA (ETFA)"/>
    <property type="match status" value="1"/>
</dbReference>
<dbReference type="GO" id="GO:0009055">
    <property type="term" value="F:electron transfer activity"/>
    <property type="evidence" value="ECO:0007669"/>
    <property type="project" value="InterPro"/>
</dbReference>
<dbReference type="GO" id="GO:0050660">
    <property type="term" value="F:flavin adenine dinucleotide binding"/>
    <property type="evidence" value="ECO:0007669"/>
    <property type="project" value="InterPro"/>
</dbReference>
<name>H2C5M3_9CREN</name>
<sequence>MKVLVVSEDPEFFRSASWVSQQLPADQIEGIHFSEVNYVDVLYLVRPDGYWEESIANVVKSISPDVVVAGSTRRDKTVAYSMAGKLRASVAGDVTEAVLKEGKLRVKRVVYSGAGVATLDLSLPAVITVQKNTMEPARRKGEVRKLQLDPSKVTLVERREVSQTVALDKAKTIVSVGRGIGSKENIKYAEELARALNAALGGSRPVTAELGWLPEDRQIGLSGNKVRPQLYIALGISGQPQHLAGIRDSRLIVAVNKDKNAPIVENADYTVIADAVEFCKMMVRRLTK</sequence>
<dbReference type="eggNOG" id="arCOG00447">
    <property type="taxonomic scope" value="Archaea"/>
</dbReference>
<evidence type="ECO:0000256" key="3">
    <source>
        <dbReference type="ARBA" id="ARBA00022630"/>
    </source>
</evidence>
<dbReference type="HOGENOM" id="CLU_034178_0_1_2"/>
<keyword evidence="3" id="KW-0285">Flavoprotein</keyword>
<evidence type="ECO:0000256" key="1">
    <source>
        <dbReference type="ARBA" id="ARBA00005817"/>
    </source>
</evidence>
<dbReference type="Proteomes" id="UP000003980">
    <property type="component" value="Unassembled WGS sequence"/>
</dbReference>
<evidence type="ECO:0000259" key="4">
    <source>
        <dbReference type="SMART" id="SM00893"/>
    </source>
</evidence>
<reference evidence="5 6" key="1">
    <citation type="submission" date="2012-01" db="EMBL/GenBank/DDBJ databases">
        <title>Improved High-Quality Draft sequence of Metallosphaera yellowstonensis MK1.</title>
        <authorList>
            <consortium name="US DOE Joint Genome Institute"/>
            <person name="Lucas S."/>
            <person name="Han J."/>
            <person name="Cheng J.-F."/>
            <person name="Goodwin L."/>
            <person name="Pitluck S."/>
            <person name="Peters L."/>
            <person name="Teshima H."/>
            <person name="Detter J.C."/>
            <person name="Han C."/>
            <person name="Tapia R."/>
            <person name="Land M."/>
            <person name="Hauser L."/>
            <person name="Kyrpides N."/>
            <person name="Kozubal M."/>
            <person name="Macur R.E."/>
            <person name="Jay Z."/>
            <person name="Inskeep W."/>
            <person name="Woyke T."/>
        </authorList>
    </citation>
    <scope>NUCLEOTIDE SEQUENCE [LARGE SCALE GENOMIC DNA]</scope>
    <source>
        <strain evidence="5 6">MK1</strain>
    </source>
</reference>
<keyword evidence="6" id="KW-1185">Reference proteome</keyword>
<organism evidence="5 6">
    <name type="scientific">Metallosphaera yellowstonensis MK1</name>
    <dbReference type="NCBI Taxonomy" id="671065"/>
    <lineage>
        <taxon>Archaea</taxon>
        <taxon>Thermoproteota</taxon>
        <taxon>Thermoprotei</taxon>
        <taxon>Sulfolobales</taxon>
        <taxon>Sulfolobaceae</taxon>
        <taxon>Metallosphaera</taxon>
    </lineage>
</organism>
<dbReference type="STRING" id="671065.MetMK1DRAFT_00018460"/>
<dbReference type="Pfam" id="PF00766">
    <property type="entry name" value="ETF_alpha"/>
    <property type="match status" value="1"/>
</dbReference>
<evidence type="ECO:0000313" key="5">
    <source>
        <dbReference type="EMBL" id="EHP69100.1"/>
    </source>
</evidence>
<evidence type="ECO:0000313" key="6">
    <source>
        <dbReference type="Proteomes" id="UP000003980"/>
    </source>
</evidence>
<feature type="domain" description="Electron transfer flavoprotein alpha/beta-subunit N-terminal" evidence="4">
    <location>
        <begin position="3"/>
        <end position="159"/>
    </location>
</feature>
<dbReference type="FunFam" id="3.40.50.1220:FF:000004">
    <property type="entry name" value="Electron transfer flavoprotein"/>
    <property type="match status" value="1"/>
</dbReference>
<dbReference type="RefSeq" id="WP_009072778.1">
    <property type="nucleotide sequence ID" value="NZ_JH597768.1"/>
</dbReference>
<proteinExistence type="inferred from homology"/>
<dbReference type="InterPro" id="IPR001308">
    <property type="entry name" value="ETF_a/FixB"/>
</dbReference>
<evidence type="ECO:0000256" key="2">
    <source>
        <dbReference type="ARBA" id="ARBA00022448"/>
    </source>
</evidence>
<dbReference type="PIRSF" id="PIRSF000089">
    <property type="entry name" value="Electra_flavoP_a"/>
    <property type="match status" value="1"/>
</dbReference>
<keyword evidence="2" id="KW-0813">Transport</keyword>
<dbReference type="InterPro" id="IPR014730">
    <property type="entry name" value="ETF_a/b_N"/>
</dbReference>
<dbReference type="PANTHER" id="PTHR43153">
    <property type="entry name" value="ELECTRON TRANSFER FLAVOPROTEIN ALPHA"/>
    <property type="match status" value="1"/>
</dbReference>
<comment type="similarity">
    <text evidence="1">Belongs to the ETF alpha-subunit/FixB family.</text>
</comment>
<dbReference type="SUPFAM" id="SSF52467">
    <property type="entry name" value="DHS-like NAD/FAD-binding domain"/>
    <property type="match status" value="1"/>
</dbReference>
<dbReference type="InterPro" id="IPR014731">
    <property type="entry name" value="ETF_asu_C"/>
</dbReference>
<dbReference type="OrthoDB" id="307696at2157"/>
<dbReference type="EMBL" id="JH597768">
    <property type="protein sequence ID" value="EHP69100.1"/>
    <property type="molecule type" value="Genomic_DNA"/>
</dbReference>
<dbReference type="InterPro" id="IPR029035">
    <property type="entry name" value="DHS-like_NAD/FAD-binding_dom"/>
</dbReference>
<dbReference type="GO" id="GO:0033539">
    <property type="term" value="P:fatty acid beta-oxidation using acyl-CoA dehydrogenase"/>
    <property type="evidence" value="ECO:0007669"/>
    <property type="project" value="TreeGrafter"/>
</dbReference>
<dbReference type="Pfam" id="PF01012">
    <property type="entry name" value="ETF"/>
    <property type="match status" value="1"/>
</dbReference>
<dbReference type="Gene3D" id="3.40.50.1220">
    <property type="entry name" value="TPP-binding domain"/>
    <property type="match status" value="1"/>
</dbReference>
<dbReference type="InterPro" id="IPR014729">
    <property type="entry name" value="Rossmann-like_a/b/a_fold"/>
</dbReference>
<accession>H2C5M3</accession>